<comment type="cofactor">
    <cofactor evidence="1">
        <name>FAD</name>
        <dbReference type="ChEBI" id="CHEBI:57692"/>
    </cofactor>
</comment>
<dbReference type="PANTHER" id="PTHR43429">
    <property type="entry name" value="PYRIDINE NUCLEOTIDE-DISULFIDE OXIDOREDUCTASE DOMAIN-CONTAINING"/>
    <property type="match status" value="1"/>
</dbReference>
<dbReference type="SUPFAM" id="SSF51905">
    <property type="entry name" value="FAD/NAD(P)-binding domain"/>
    <property type="match status" value="1"/>
</dbReference>
<dbReference type="OrthoDB" id="9808980at2"/>
<dbReference type="RefSeq" id="WP_130410990.1">
    <property type="nucleotide sequence ID" value="NZ_SHKX01000010.1"/>
</dbReference>
<dbReference type="Gene3D" id="3.30.390.120">
    <property type="match status" value="1"/>
</dbReference>
<keyword evidence="7" id="KW-0560">Oxidoreductase</keyword>
<evidence type="ECO:0000259" key="10">
    <source>
        <dbReference type="Pfam" id="PF18113"/>
    </source>
</evidence>
<comment type="caution">
    <text evidence="11">The sequence shown here is derived from an EMBL/GenBank/DDBJ whole genome shotgun (WGS) entry which is preliminary data.</text>
</comment>
<dbReference type="Gene3D" id="3.50.50.60">
    <property type="entry name" value="FAD/NAD(P)-binding domain"/>
    <property type="match status" value="2"/>
</dbReference>
<evidence type="ECO:0000259" key="9">
    <source>
        <dbReference type="Pfam" id="PF07992"/>
    </source>
</evidence>
<evidence type="ECO:0000256" key="6">
    <source>
        <dbReference type="ARBA" id="ARBA00022827"/>
    </source>
</evidence>
<dbReference type="Pfam" id="PF18113">
    <property type="entry name" value="Rbx_binding"/>
    <property type="match status" value="1"/>
</dbReference>
<dbReference type="GO" id="GO:0016491">
    <property type="term" value="F:oxidoreductase activity"/>
    <property type="evidence" value="ECO:0007669"/>
    <property type="project" value="UniProtKB-KW"/>
</dbReference>
<dbReference type="InterPro" id="IPR050260">
    <property type="entry name" value="FAD-bd_OxRdtase"/>
</dbReference>
<dbReference type="PRINTS" id="PR00368">
    <property type="entry name" value="FADPNR"/>
</dbReference>
<evidence type="ECO:0000256" key="2">
    <source>
        <dbReference type="ARBA" id="ARBA00004496"/>
    </source>
</evidence>
<evidence type="ECO:0000256" key="5">
    <source>
        <dbReference type="ARBA" id="ARBA00022630"/>
    </source>
</evidence>
<comment type="similarity">
    <text evidence="3">Belongs to the FAD-dependent oxidoreductase family.</text>
</comment>
<keyword evidence="6" id="KW-0274">FAD</keyword>
<keyword evidence="5" id="KW-0285">Flavoprotein</keyword>
<evidence type="ECO:0000313" key="12">
    <source>
        <dbReference type="Proteomes" id="UP000292423"/>
    </source>
</evidence>
<name>A0A4Q7ZCN2_9GAMM</name>
<dbReference type="Pfam" id="PF07992">
    <property type="entry name" value="Pyr_redox_2"/>
    <property type="match status" value="1"/>
</dbReference>
<reference evidence="11 12" key="1">
    <citation type="submission" date="2019-02" db="EMBL/GenBank/DDBJ databases">
        <title>Genomic Encyclopedia of Type Strains, Phase IV (KMG-IV): sequencing the most valuable type-strain genomes for metagenomic binning, comparative biology and taxonomic classification.</title>
        <authorList>
            <person name="Goeker M."/>
        </authorList>
    </citation>
    <scope>NUCLEOTIDE SEQUENCE [LARGE SCALE GENOMIC DNA]</scope>
    <source>
        <strain evidence="11 12">DSM 105135</strain>
    </source>
</reference>
<accession>A0A4Q7ZCN2</accession>
<evidence type="ECO:0000256" key="4">
    <source>
        <dbReference type="ARBA" id="ARBA00022490"/>
    </source>
</evidence>
<keyword evidence="8" id="KW-0520">NAD</keyword>
<dbReference type="Proteomes" id="UP000292423">
    <property type="component" value="Unassembled WGS sequence"/>
</dbReference>
<feature type="domain" description="Rubredoxin binding" evidence="10">
    <location>
        <begin position="305"/>
        <end position="377"/>
    </location>
</feature>
<evidence type="ECO:0000256" key="8">
    <source>
        <dbReference type="ARBA" id="ARBA00023027"/>
    </source>
</evidence>
<dbReference type="InterPro" id="IPR023753">
    <property type="entry name" value="FAD/NAD-binding_dom"/>
</dbReference>
<organism evidence="11 12">
    <name type="scientific">Fluviicoccus keumensis</name>
    <dbReference type="NCBI Taxonomy" id="1435465"/>
    <lineage>
        <taxon>Bacteria</taxon>
        <taxon>Pseudomonadati</taxon>
        <taxon>Pseudomonadota</taxon>
        <taxon>Gammaproteobacteria</taxon>
        <taxon>Moraxellales</taxon>
        <taxon>Moraxellaceae</taxon>
        <taxon>Fluviicoccus</taxon>
    </lineage>
</organism>
<proteinExistence type="inferred from homology"/>
<dbReference type="PRINTS" id="PR00411">
    <property type="entry name" value="PNDRDTASEI"/>
</dbReference>
<comment type="subcellular location">
    <subcellularLocation>
        <location evidence="2">Cytoplasm</location>
    </subcellularLocation>
</comment>
<keyword evidence="12" id="KW-1185">Reference proteome</keyword>
<keyword evidence="4" id="KW-0963">Cytoplasm</keyword>
<protein>
    <submittedName>
        <fullName evidence="11">Rubredoxin-NAD+ reductase</fullName>
    </submittedName>
</protein>
<dbReference type="GO" id="GO:0005737">
    <property type="term" value="C:cytoplasm"/>
    <property type="evidence" value="ECO:0007669"/>
    <property type="project" value="UniProtKB-SubCell"/>
</dbReference>
<dbReference type="PANTHER" id="PTHR43429:SF3">
    <property type="entry name" value="NITRITE REDUCTASE [NAD(P)H]"/>
    <property type="match status" value="1"/>
</dbReference>
<dbReference type="EMBL" id="SHKX01000010">
    <property type="protein sequence ID" value="RZU47773.1"/>
    <property type="molecule type" value="Genomic_DNA"/>
</dbReference>
<dbReference type="InterPro" id="IPR036188">
    <property type="entry name" value="FAD/NAD-bd_sf"/>
</dbReference>
<evidence type="ECO:0000313" key="11">
    <source>
        <dbReference type="EMBL" id="RZU47773.1"/>
    </source>
</evidence>
<dbReference type="AlphaFoldDB" id="A0A4Q7ZCN2"/>
<feature type="domain" description="FAD/NAD(P)-binding" evidence="9">
    <location>
        <begin position="2"/>
        <end position="276"/>
    </location>
</feature>
<evidence type="ECO:0000256" key="1">
    <source>
        <dbReference type="ARBA" id="ARBA00001974"/>
    </source>
</evidence>
<dbReference type="InterPro" id="IPR041364">
    <property type="entry name" value="Rbx-bd"/>
</dbReference>
<evidence type="ECO:0000256" key="7">
    <source>
        <dbReference type="ARBA" id="ARBA00023002"/>
    </source>
</evidence>
<gene>
    <name evidence="11" type="ORF">EV700_0740</name>
</gene>
<sequence length="384" mass="39761">MSLVIIGTGLAGYNLAREWRKLNPDAPLVILTRDDGRNYSKPMLSTGYTKGKTADQLAMQTAAQMAEQLKADIRTQVSVTAIDPVAKTVTVDGETVAYDKLVLAQGADPFQPPMGGDGLDRVLTVNDLEDYARFQAAATGKKHVIVIGGGLIGSEYANDLSNGGYAVQLVEPVGRVLPALLPPVASEAVGAALAGLGVTFHFGVSVQAVHQDGEGVRATLSDGREIQGDLVLSAIGLRPRVALAKDAGLAVNRGIVVNRELQTSHPDIYALGDCAEVEGLVLPYVLPLMAGARALAKTLSGQPTAVVYPAMPVQVKTPVCPVVVSPVAPGVAGAWTVDAQDGPNVRASFRNGDGQLLGFALTGSFAGDAALKAQLAKEVPAMLA</sequence>
<evidence type="ECO:0000256" key="3">
    <source>
        <dbReference type="ARBA" id="ARBA00006442"/>
    </source>
</evidence>